<keyword evidence="2 5" id="KW-0645">Protease</keyword>
<dbReference type="PROSITE" id="PS00134">
    <property type="entry name" value="TRYPSIN_HIS"/>
    <property type="match status" value="1"/>
</dbReference>
<dbReference type="Gene3D" id="2.40.10.10">
    <property type="entry name" value="Trypsin-like serine proteases"/>
    <property type="match status" value="1"/>
</dbReference>
<dbReference type="Pfam" id="PF00089">
    <property type="entry name" value="Trypsin"/>
    <property type="match status" value="2"/>
</dbReference>
<keyword evidence="1" id="KW-1015">Disulfide bond</keyword>
<dbReference type="InterPro" id="IPR001314">
    <property type="entry name" value="Peptidase_S1A"/>
</dbReference>
<feature type="signal peptide" evidence="3">
    <location>
        <begin position="1"/>
        <end position="23"/>
    </location>
</feature>
<dbReference type="GO" id="GO:0006508">
    <property type="term" value="P:proteolysis"/>
    <property type="evidence" value="ECO:0007669"/>
    <property type="project" value="UniProtKB-KW"/>
</dbReference>
<dbReference type="CDD" id="cd00190">
    <property type="entry name" value="Tryp_SPc"/>
    <property type="match status" value="1"/>
</dbReference>
<dbReference type="InterPro" id="IPR001254">
    <property type="entry name" value="Trypsin_dom"/>
</dbReference>
<dbReference type="InterPro" id="IPR043504">
    <property type="entry name" value="Peptidase_S1_PA_chymotrypsin"/>
</dbReference>
<dbReference type="PROSITE" id="PS50240">
    <property type="entry name" value="TRYPSIN_DOM"/>
    <property type="match status" value="1"/>
</dbReference>
<evidence type="ECO:0000256" key="1">
    <source>
        <dbReference type="ARBA" id="ARBA00023157"/>
    </source>
</evidence>
<dbReference type="InterPro" id="IPR009003">
    <property type="entry name" value="Peptidase_S1_PA"/>
</dbReference>
<dbReference type="PROSITE" id="PS00135">
    <property type="entry name" value="TRYPSIN_SER"/>
    <property type="match status" value="1"/>
</dbReference>
<dbReference type="AlphaFoldDB" id="A0A147BF81"/>
<dbReference type="SUPFAM" id="SSF50494">
    <property type="entry name" value="Trypsin-like serine proteases"/>
    <property type="match status" value="1"/>
</dbReference>
<name>A0A147BF81_IXORI</name>
<evidence type="ECO:0000256" key="2">
    <source>
        <dbReference type="RuleBase" id="RU363034"/>
    </source>
</evidence>
<dbReference type="EMBL" id="GEGO01005983">
    <property type="protein sequence ID" value="JAR89421.1"/>
    <property type="molecule type" value="Transcribed_RNA"/>
</dbReference>
<keyword evidence="2" id="KW-0720">Serine protease</keyword>
<protein>
    <submittedName>
        <fullName evidence="5">Putative serine protease</fullName>
    </submittedName>
</protein>
<dbReference type="SMART" id="SM00020">
    <property type="entry name" value="Tryp_SPc"/>
    <property type="match status" value="1"/>
</dbReference>
<dbReference type="InterPro" id="IPR018114">
    <property type="entry name" value="TRYPSIN_HIS"/>
</dbReference>
<dbReference type="InterPro" id="IPR033116">
    <property type="entry name" value="TRYPSIN_SER"/>
</dbReference>
<dbReference type="PANTHER" id="PTHR24252:SF7">
    <property type="entry name" value="HYALIN"/>
    <property type="match status" value="1"/>
</dbReference>
<sequence length="388" mass="43351">MNSLFLVFVYTIVFLYESASVEGTDENDTQYECGKRQKVKNISARIINGTEAVPKNWPWVVAIYDSNDTLVCGGSLISEEYVVTAAHCFGNQDAHKFSVRLGTTVRTNVSQCNNTPKDPNIQEKATGKTDISQEVNEECHEAPETQLICVEVESVCTPIESNCCLFMKDIAVVKLKTKVNYTDYIQPICLPKNCDDPPASSTSYVVGWGKIFEYYNPYDYEDDDEVEYQIDDLEIQKPMNKTSSEVASVGSQTEQTGFVVFRVANRLMERKQELIDQAHCSSAMKSEVPGHIICTTGGACHGDSGGPLMYEDNGRWTLIGVASDGPDNCYNPERPLLFVKVSHFVDSLISKFLHPGKHSDKNAICATEAARKECVTKFYRFYNMSVEL</sequence>
<dbReference type="PANTHER" id="PTHR24252">
    <property type="entry name" value="ACROSIN-RELATED"/>
    <property type="match status" value="1"/>
</dbReference>
<evidence type="ECO:0000256" key="3">
    <source>
        <dbReference type="SAM" id="SignalP"/>
    </source>
</evidence>
<evidence type="ECO:0000259" key="4">
    <source>
        <dbReference type="PROSITE" id="PS50240"/>
    </source>
</evidence>
<accession>A0A147BF81</accession>
<feature type="domain" description="Peptidase S1" evidence="4">
    <location>
        <begin position="46"/>
        <end position="346"/>
    </location>
</feature>
<feature type="chain" id="PRO_5007542197" evidence="3">
    <location>
        <begin position="24"/>
        <end position="388"/>
    </location>
</feature>
<dbReference type="PRINTS" id="PR00722">
    <property type="entry name" value="CHYMOTRYPSIN"/>
</dbReference>
<organism evidence="5">
    <name type="scientific">Ixodes ricinus</name>
    <name type="common">Common tick</name>
    <name type="synonym">Acarus ricinus</name>
    <dbReference type="NCBI Taxonomy" id="34613"/>
    <lineage>
        <taxon>Eukaryota</taxon>
        <taxon>Metazoa</taxon>
        <taxon>Ecdysozoa</taxon>
        <taxon>Arthropoda</taxon>
        <taxon>Chelicerata</taxon>
        <taxon>Arachnida</taxon>
        <taxon>Acari</taxon>
        <taxon>Parasitiformes</taxon>
        <taxon>Ixodida</taxon>
        <taxon>Ixodoidea</taxon>
        <taxon>Ixodidae</taxon>
        <taxon>Ixodinae</taxon>
        <taxon>Ixodes</taxon>
    </lineage>
</organism>
<proteinExistence type="predicted"/>
<dbReference type="GO" id="GO:0004252">
    <property type="term" value="F:serine-type endopeptidase activity"/>
    <property type="evidence" value="ECO:0007669"/>
    <property type="project" value="InterPro"/>
</dbReference>
<evidence type="ECO:0000313" key="5">
    <source>
        <dbReference type="EMBL" id="JAR89421.1"/>
    </source>
</evidence>
<keyword evidence="2" id="KW-0378">Hydrolase</keyword>
<keyword evidence="3" id="KW-0732">Signal</keyword>
<reference evidence="5" key="1">
    <citation type="journal article" date="2018" name="PLoS Negl. Trop. Dis.">
        <title>Sialome diversity of ticks revealed by RNAseq of single tick salivary glands.</title>
        <authorList>
            <person name="Perner J."/>
            <person name="Kropackova S."/>
            <person name="Kopacek P."/>
            <person name="Ribeiro J.M."/>
        </authorList>
    </citation>
    <scope>NUCLEOTIDE SEQUENCE</scope>
    <source>
        <strain evidence="5">Siblings of single egg batch collected in Ceske Budejovice</strain>
        <tissue evidence="5">Salivary glands</tissue>
    </source>
</reference>